<feature type="domain" description="GIY-YIG" evidence="1">
    <location>
        <begin position="1"/>
        <end position="80"/>
    </location>
</feature>
<dbReference type="PROSITE" id="PS50164">
    <property type="entry name" value="GIY_YIG"/>
    <property type="match status" value="1"/>
</dbReference>
<gene>
    <name evidence="2" type="ORF">KVG22_16140</name>
</gene>
<proteinExistence type="predicted"/>
<reference evidence="2 3" key="1">
    <citation type="submission" date="2021-06" db="EMBL/GenBank/DDBJ databases">
        <title>Nitratireductor porphyridii sp. nov., isolated from a small marine red alga, Porphyridium purpureum in South Korea.</title>
        <authorList>
            <person name="Kim K.H."/>
            <person name="Kristyanto S."/>
            <person name="Jeon C.O."/>
        </authorList>
    </citation>
    <scope>NUCLEOTIDE SEQUENCE [LARGE SCALE GENOMIC DNA]</scope>
    <source>
        <strain evidence="2 3">R6</strain>
    </source>
</reference>
<dbReference type="Gene3D" id="3.40.1440.10">
    <property type="entry name" value="GIY-YIG endonuclease"/>
    <property type="match status" value="1"/>
</dbReference>
<accession>A0ABS7RB07</accession>
<dbReference type="CDD" id="cd10449">
    <property type="entry name" value="GIY-YIG_SLX1_like"/>
    <property type="match status" value="1"/>
</dbReference>
<dbReference type="Pfam" id="PF01541">
    <property type="entry name" value="GIY-YIG"/>
    <property type="match status" value="1"/>
</dbReference>
<dbReference type="SUPFAM" id="SSF82771">
    <property type="entry name" value="GIY-YIG endonuclease"/>
    <property type="match status" value="1"/>
</dbReference>
<dbReference type="InterPro" id="IPR035901">
    <property type="entry name" value="GIY-YIG_endonuc_sf"/>
</dbReference>
<protein>
    <submittedName>
        <fullName evidence="2">GIY-YIG nuclease family protein</fullName>
    </submittedName>
</protein>
<evidence type="ECO:0000259" key="1">
    <source>
        <dbReference type="PROSITE" id="PS50164"/>
    </source>
</evidence>
<evidence type="ECO:0000313" key="3">
    <source>
        <dbReference type="Proteomes" id="UP000777661"/>
    </source>
</evidence>
<dbReference type="RefSeq" id="WP_206554031.1">
    <property type="nucleotide sequence ID" value="NZ_CBDDTB010000001.1"/>
</dbReference>
<comment type="caution">
    <text evidence="2">The sequence shown here is derived from an EMBL/GenBank/DDBJ whole genome shotgun (WGS) entry which is preliminary data.</text>
</comment>
<dbReference type="PANTHER" id="PTHR20208">
    <property type="entry name" value="STRUCTURE-SPECIFIC ENDONUCLEASE SUBUNIT SLX1"/>
    <property type="match status" value="1"/>
</dbReference>
<organism evidence="2 3">
    <name type="scientific">Nitratireductor rhodophyticola</name>
    <dbReference type="NCBI Taxonomy" id="2854036"/>
    <lineage>
        <taxon>Bacteria</taxon>
        <taxon>Pseudomonadati</taxon>
        <taxon>Pseudomonadota</taxon>
        <taxon>Alphaproteobacteria</taxon>
        <taxon>Hyphomicrobiales</taxon>
        <taxon>Phyllobacteriaceae</taxon>
        <taxon>Nitratireductor</taxon>
    </lineage>
</organism>
<dbReference type="InterPro" id="IPR050381">
    <property type="entry name" value="SLX1_endonuclease"/>
</dbReference>
<dbReference type="Proteomes" id="UP000777661">
    <property type="component" value="Unassembled WGS sequence"/>
</dbReference>
<evidence type="ECO:0000313" key="2">
    <source>
        <dbReference type="EMBL" id="MBY8918135.1"/>
    </source>
</evidence>
<dbReference type="InterPro" id="IPR000305">
    <property type="entry name" value="GIY-YIG_endonuc"/>
</dbReference>
<dbReference type="EMBL" id="JAHSQO010000005">
    <property type="protein sequence ID" value="MBY8918135.1"/>
    <property type="molecule type" value="Genomic_DNA"/>
</dbReference>
<name>A0ABS7RB07_9HYPH</name>
<keyword evidence="3" id="KW-1185">Reference proteome</keyword>
<sequence length="83" mass="9684">MHYVYILQSLTYPDKHYVGCTNDVDERLRRHNAGRSESQSRHSSMFGPWKLVVQIGFEDKAKAFAFEKYLKSGSGRAFAKRHF</sequence>